<feature type="compositionally biased region" description="Basic and acidic residues" evidence="1">
    <location>
        <begin position="22"/>
        <end position="32"/>
    </location>
</feature>
<feature type="compositionally biased region" description="Basic and acidic residues" evidence="1">
    <location>
        <begin position="522"/>
        <end position="531"/>
    </location>
</feature>
<proteinExistence type="predicted"/>
<dbReference type="Proteomes" id="UP000813385">
    <property type="component" value="Unassembled WGS sequence"/>
</dbReference>
<name>A0A8K0TE13_9PEZI</name>
<evidence type="ECO:0000313" key="3">
    <source>
        <dbReference type="Proteomes" id="UP000813385"/>
    </source>
</evidence>
<organism evidence="2 3">
    <name type="scientific">Plectosphaerella cucumerina</name>
    <dbReference type="NCBI Taxonomy" id="40658"/>
    <lineage>
        <taxon>Eukaryota</taxon>
        <taxon>Fungi</taxon>
        <taxon>Dikarya</taxon>
        <taxon>Ascomycota</taxon>
        <taxon>Pezizomycotina</taxon>
        <taxon>Sordariomycetes</taxon>
        <taxon>Hypocreomycetidae</taxon>
        <taxon>Glomerellales</taxon>
        <taxon>Plectosphaerellaceae</taxon>
        <taxon>Plectosphaerella</taxon>
    </lineage>
</organism>
<dbReference type="OrthoDB" id="10611221at2759"/>
<feature type="region of interest" description="Disordered" evidence="1">
    <location>
        <begin position="637"/>
        <end position="657"/>
    </location>
</feature>
<feature type="region of interest" description="Disordered" evidence="1">
    <location>
        <begin position="593"/>
        <end position="618"/>
    </location>
</feature>
<gene>
    <name evidence="2" type="ORF">B0T11DRAFT_340232</name>
</gene>
<protein>
    <submittedName>
        <fullName evidence="2">Uncharacterized protein</fullName>
    </submittedName>
</protein>
<feature type="region of interest" description="Disordered" evidence="1">
    <location>
        <begin position="16"/>
        <end position="47"/>
    </location>
</feature>
<feature type="compositionally biased region" description="Low complexity" evidence="1">
    <location>
        <begin position="782"/>
        <end position="796"/>
    </location>
</feature>
<evidence type="ECO:0000256" key="1">
    <source>
        <dbReference type="SAM" id="MobiDB-lite"/>
    </source>
</evidence>
<feature type="region of interest" description="Disordered" evidence="1">
    <location>
        <begin position="487"/>
        <end position="531"/>
    </location>
</feature>
<evidence type="ECO:0000313" key="2">
    <source>
        <dbReference type="EMBL" id="KAH7357818.1"/>
    </source>
</evidence>
<comment type="caution">
    <text evidence="2">The sequence shown here is derived from an EMBL/GenBank/DDBJ whole genome shotgun (WGS) entry which is preliminary data.</text>
</comment>
<sequence length="886" mass="93007">MAEATLAAMMDDLGIGRQNDLPLDHNPRDRIPPRRRPQIPRGAQAAGAGWGALAANGLDDAEAEASKALGDLGGGRLHAAAQNSMNALYNNVRDFAHGNRPFTQRPNAGGARMTGLGAVVRDGVPTRRFGTHPNTQTTRPIPQVVAMPQPVRGPPAHAGPAAVPAAPVPAATRPAVAPVAAMPPTARPAVVPSTPHAAVRPLVASVAAPVAVTPAAPAPIRALRAGAVWAPPRVEIAEPTVPEADTPAAKPIPPPVAEVSHGQTTQKVAEVIEEERPREVPAPIIVPSGGSITILKSTSVCRVTLATHSSTSSITGNFTMKLVQREEAIIGSFLFKFDNGTSAKFDWDKVVAVNLDIPKNALTIALTFDNGGAGGDVYTISVISAERMKKLKETLHSIHEIHCLNKFMTGREDQLMEAVQKAELKFGKGLDTEFAVGFGESMTLLAADEMAINLGIPAEALTSRVRNIMRASFVRLAIQNFENLKKDKSTGTEPATGVASKKEETTNDPPTSKDGATPTSVHPEKSASDDAIKETADSIAAITSTDPVPPQESVSDVVIKQEEMDDVPPHLADPAIKVKIEEPPNLADPAIKVKTEEPPHLEDSATKVKIEEEETTDSIAVAETQPDIAHVDDSVTNVASSMEKTPAPHERELTASPIPVKDAAPQESAITVKAPPAAVPRVASPRPVVSVPRTSIADAFTRWQRSVSVHAPTAPQVAASITVPPPVDITVPPPVDITVPPPVDITVPPPVDITVPPLVDISAPSVVPTPAVTAAPSVSVQAPTTPKVAAAPTEVPTPDDKSVPTVVPTVLTADPANNSIPDAVVEDELEEGELVKLGDGVEACFEHDGPRTKVTTMQTLRQGRLVRKIVTVEEYVYDDGDVSSEL</sequence>
<feature type="region of interest" description="Disordered" evidence="1">
    <location>
        <begin position="781"/>
        <end position="804"/>
    </location>
</feature>
<reference evidence="2" key="1">
    <citation type="journal article" date="2021" name="Nat. Commun.">
        <title>Genetic determinants of endophytism in the Arabidopsis root mycobiome.</title>
        <authorList>
            <person name="Mesny F."/>
            <person name="Miyauchi S."/>
            <person name="Thiergart T."/>
            <person name="Pickel B."/>
            <person name="Atanasova L."/>
            <person name="Karlsson M."/>
            <person name="Huettel B."/>
            <person name="Barry K.W."/>
            <person name="Haridas S."/>
            <person name="Chen C."/>
            <person name="Bauer D."/>
            <person name="Andreopoulos W."/>
            <person name="Pangilinan J."/>
            <person name="LaButti K."/>
            <person name="Riley R."/>
            <person name="Lipzen A."/>
            <person name="Clum A."/>
            <person name="Drula E."/>
            <person name="Henrissat B."/>
            <person name="Kohler A."/>
            <person name="Grigoriev I.V."/>
            <person name="Martin F.M."/>
            <person name="Hacquard S."/>
        </authorList>
    </citation>
    <scope>NUCLEOTIDE SEQUENCE</scope>
    <source>
        <strain evidence="2">MPI-CAGE-AT-0016</strain>
    </source>
</reference>
<keyword evidence="3" id="KW-1185">Reference proteome</keyword>
<feature type="compositionally biased region" description="Basic and acidic residues" evidence="1">
    <location>
        <begin position="593"/>
        <end position="610"/>
    </location>
</feature>
<accession>A0A8K0TE13</accession>
<dbReference type="EMBL" id="JAGPXD010000004">
    <property type="protein sequence ID" value="KAH7357818.1"/>
    <property type="molecule type" value="Genomic_DNA"/>
</dbReference>
<dbReference type="AlphaFoldDB" id="A0A8K0TE13"/>